<gene>
    <name evidence="1" type="ORF">AAHA92_10933</name>
</gene>
<comment type="caution">
    <text evidence="1">The sequence shown here is derived from an EMBL/GenBank/DDBJ whole genome shotgun (WGS) entry which is preliminary data.</text>
</comment>
<evidence type="ECO:0000313" key="2">
    <source>
        <dbReference type="Proteomes" id="UP001567538"/>
    </source>
</evidence>
<keyword evidence="2" id="KW-1185">Reference proteome</keyword>
<sequence>MRDSSSAILPLINRSGVCNSLKSPNLRLHNRLAYFSDTISTLLPQFQLVSLQIQNPSHTTISSPNSFSGFRSLQTVFRVGVVVLFQFAGLFFHLIENPFCISSVDFEEGGLARLYYETAAV</sequence>
<reference evidence="1 2" key="1">
    <citation type="submission" date="2024-06" db="EMBL/GenBank/DDBJ databases">
        <title>A chromosome level genome sequence of Diviner's sage (Salvia divinorum).</title>
        <authorList>
            <person name="Ford S.A."/>
            <person name="Ro D.-K."/>
            <person name="Ness R.W."/>
            <person name="Phillips M.A."/>
        </authorList>
    </citation>
    <scope>NUCLEOTIDE SEQUENCE [LARGE SCALE GENOMIC DNA]</scope>
    <source>
        <strain evidence="1">SAF-2024a</strain>
        <tissue evidence="1">Leaf</tissue>
    </source>
</reference>
<dbReference type="Proteomes" id="UP001567538">
    <property type="component" value="Unassembled WGS sequence"/>
</dbReference>
<evidence type="ECO:0000313" key="1">
    <source>
        <dbReference type="EMBL" id="KAL1560758.1"/>
    </source>
</evidence>
<proteinExistence type="predicted"/>
<organism evidence="1 2">
    <name type="scientific">Salvia divinorum</name>
    <name type="common">Maria pastora</name>
    <name type="synonym">Diviner's sage</name>
    <dbReference type="NCBI Taxonomy" id="28513"/>
    <lineage>
        <taxon>Eukaryota</taxon>
        <taxon>Viridiplantae</taxon>
        <taxon>Streptophyta</taxon>
        <taxon>Embryophyta</taxon>
        <taxon>Tracheophyta</taxon>
        <taxon>Spermatophyta</taxon>
        <taxon>Magnoliopsida</taxon>
        <taxon>eudicotyledons</taxon>
        <taxon>Gunneridae</taxon>
        <taxon>Pentapetalae</taxon>
        <taxon>asterids</taxon>
        <taxon>lamiids</taxon>
        <taxon>Lamiales</taxon>
        <taxon>Lamiaceae</taxon>
        <taxon>Nepetoideae</taxon>
        <taxon>Mentheae</taxon>
        <taxon>Salviinae</taxon>
        <taxon>Salvia</taxon>
        <taxon>Salvia subgen. Calosphace</taxon>
    </lineage>
</organism>
<accession>A0ABD1HWD3</accession>
<dbReference type="AlphaFoldDB" id="A0ABD1HWD3"/>
<dbReference type="EMBL" id="JBEAFC010000004">
    <property type="protein sequence ID" value="KAL1560758.1"/>
    <property type="molecule type" value="Genomic_DNA"/>
</dbReference>
<protein>
    <submittedName>
        <fullName evidence="1">Uncharacterized protein</fullName>
    </submittedName>
</protein>
<name>A0ABD1HWD3_SALDI</name>